<evidence type="ECO:0000259" key="6">
    <source>
        <dbReference type="PROSITE" id="PS50893"/>
    </source>
</evidence>
<dbReference type="InterPro" id="IPR003439">
    <property type="entry name" value="ABC_transporter-like_ATP-bd"/>
</dbReference>
<dbReference type="OrthoDB" id="7833162at2"/>
<accession>A0A5B8L5Z0</accession>
<evidence type="ECO:0000256" key="4">
    <source>
        <dbReference type="ARBA" id="ARBA00022741"/>
    </source>
</evidence>
<dbReference type="Gene3D" id="3.40.50.300">
    <property type="entry name" value="P-loop containing nucleotide triphosphate hydrolases"/>
    <property type="match status" value="1"/>
</dbReference>
<organism evidence="7 8">
    <name type="scientific">Nitratireductor mangrovi</name>
    <dbReference type="NCBI Taxonomy" id="2599600"/>
    <lineage>
        <taxon>Bacteria</taxon>
        <taxon>Pseudomonadati</taxon>
        <taxon>Pseudomonadota</taxon>
        <taxon>Alphaproteobacteria</taxon>
        <taxon>Hyphomicrobiales</taxon>
        <taxon>Phyllobacteriaceae</taxon>
        <taxon>Nitratireductor</taxon>
    </lineage>
</organism>
<dbReference type="EMBL" id="CP042301">
    <property type="protein sequence ID" value="QDZ03192.1"/>
    <property type="molecule type" value="Genomic_DNA"/>
</dbReference>
<dbReference type="GO" id="GO:0016887">
    <property type="term" value="F:ATP hydrolysis activity"/>
    <property type="evidence" value="ECO:0007669"/>
    <property type="project" value="InterPro"/>
</dbReference>
<dbReference type="SUPFAM" id="SSF52540">
    <property type="entry name" value="P-loop containing nucleoside triphosphate hydrolases"/>
    <property type="match status" value="1"/>
</dbReference>
<keyword evidence="5 7" id="KW-0067">ATP-binding</keyword>
<evidence type="ECO:0000313" key="8">
    <source>
        <dbReference type="Proteomes" id="UP000321389"/>
    </source>
</evidence>
<dbReference type="InterPro" id="IPR027417">
    <property type="entry name" value="P-loop_NTPase"/>
</dbReference>
<dbReference type="InterPro" id="IPR013563">
    <property type="entry name" value="Oligopep_ABC_C"/>
</dbReference>
<dbReference type="PROSITE" id="PS50893">
    <property type="entry name" value="ABC_TRANSPORTER_2"/>
    <property type="match status" value="1"/>
</dbReference>
<sequence>MTPPSIAKPIERGGLVADNAPLLRVNNMSVDFGNRRKTFRAVDSVSFDLMRGQTLGIIGESGCGKTTLGRAVLQLLRPSAGQVLFRDSDLARLSGGELRGVRRHMQMIFQDPRSSLDPRWTVGDTLREPLAVHGIASGPAADRIVDEMLEAVGLTTAAGNRYPHEFSGGQLQRIAIARALIARPQLVVCDEPTASLDVSVQAQVVNLLSELQERFGLTYIFISHDLAIVRHLAHRVMVMYFGRVAEILASDDLARAARHPYTRTLLSAVRNPAMTDKRSFRSVDPMATDVPHLPILQPHSCYYETRCAYAEQRCGSSRPALETIEGQHRVSCHRWRDLAGEATV</sequence>
<dbReference type="GO" id="GO:0055085">
    <property type="term" value="P:transmembrane transport"/>
    <property type="evidence" value="ECO:0007669"/>
    <property type="project" value="UniProtKB-ARBA"/>
</dbReference>
<evidence type="ECO:0000313" key="7">
    <source>
        <dbReference type="EMBL" id="QDZ03192.1"/>
    </source>
</evidence>
<dbReference type="Proteomes" id="UP000321389">
    <property type="component" value="Chromosome"/>
</dbReference>
<gene>
    <name evidence="7" type="ORF">FQ775_03985</name>
</gene>
<proteinExistence type="inferred from homology"/>
<keyword evidence="3" id="KW-0813">Transport</keyword>
<dbReference type="InterPro" id="IPR017871">
    <property type="entry name" value="ABC_transporter-like_CS"/>
</dbReference>
<dbReference type="GO" id="GO:0005524">
    <property type="term" value="F:ATP binding"/>
    <property type="evidence" value="ECO:0007669"/>
    <property type="project" value="UniProtKB-KW"/>
</dbReference>
<comment type="similarity">
    <text evidence="2">Belongs to the ABC transporter superfamily.</text>
</comment>
<dbReference type="CDD" id="cd03257">
    <property type="entry name" value="ABC_NikE_OppD_transporters"/>
    <property type="match status" value="1"/>
</dbReference>
<evidence type="ECO:0000256" key="5">
    <source>
        <dbReference type="ARBA" id="ARBA00022840"/>
    </source>
</evidence>
<dbReference type="NCBIfam" id="TIGR01727">
    <property type="entry name" value="oligo_HPY"/>
    <property type="match status" value="1"/>
</dbReference>
<dbReference type="Pfam" id="PF00005">
    <property type="entry name" value="ABC_tran"/>
    <property type="match status" value="1"/>
</dbReference>
<dbReference type="Pfam" id="PF08352">
    <property type="entry name" value="oligo_HPY"/>
    <property type="match status" value="1"/>
</dbReference>
<dbReference type="PANTHER" id="PTHR43776">
    <property type="entry name" value="TRANSPORT ATP-BINDING PROTEIN"/>
    <property type="match status" value="1"/>
</dbReference>
<keyword evidence="8" id="KW-1185">Reference proteome</keyword>
<dbReference type="SMART" id="SM00382">
    <property type="entry name" value="AAA"/>
    <property type="match status" value="1"/>
</dbReference>
<evidence type="ECO:0000256" key="3">
    <source>
        <dbReference type="ARBA" id="ARBA00022448"/>
    </source>
</evidence>
<dbReference type="PANTHER" id="PTHR43776:SF7">
    <property type="entry name" value="D,D-DIPEPTIDE TRANSPORT ATP-BINDING PROTEIN DDPF-RELATED"/>
    <property type="match status" value="1"/>
</dbReference>
<dbReference type="PROSITE" id="PS00211">
    <property type="entry name" value="ABC_TRANSPORTER_1"/>
    <property type="match status" value="1"/>
</dbReference>
<evidence type="ECO:0000256" key="2">
    <source>
        <dbReference type="ARBA" id="ARBA00005417"/>
    </source>
</evidence>
<evidence type="ECO:0000256" key="1">
    <source>
        <dbReference type="ARBA" id="ARBA00004417"/>
    </source>
</evidence>
<keyword evidence="4" id="KW-0547">Nucleotide-binding</keyword>
<feature type="domain" description="ABC transporter" evidence="6">
    <location>
        <begin position="23"/>
        <end position="266"/>
    </location>
</feature>
<reference evidence="7" key="1">
    <citation type="submission" date="2020-04" db="EMBL/GenBank/DDBJ databases">
        <title>Nitratireductor sp. nov. isolated from mangrove soil.</title>
        <authorList>
            <person name="Ye Y."/>
        </authorList>
    </citation>
    <scope>NUCLEOTIDE SEQUENCE</scope>
    <source>
        <strain evidence="7">SY7</strain>
    </source>
</reference>
<protein>
    <submittedName>
        <fullName evidence="7">ABC transporter ATP-binding protein</fullName>
    </submittedName>
</protein>
<dbReference type="GO" id="GO:0005886">
    <property type="term" value="C:plasma membrane"/>
    <property type="evidence" value="ECO:0007669"/>
    <property type="project" value="UniProtKB-SubCell"/>
</dbReference>
<comment type="subcellular location">
    <subcellularLocation>
        <location evidence="1">Cell inner membrane</location>
        <topology evidence="1">Peripheral membrane protein</topology>
    </subcellularLocation>
</comment>
<dbReference type="GO" id="GO:0015833">
    <property type="term" value="P:peptide transport"/>
    <property type="evidence" value="ECO:0007669"/>
    <property type="project" value="InterPro"/>
</dbReference>
<dbReference type="InterPro" id="IPR050319">
    <property type="entry name" value="ABC_transp_ATP-bind"/>
</dbReference>
<dbReference type="FunFam" id="3.40.50.300:FF:000016">
    <property type="entry name" value="Oligopeptide ABC transporter ATP-binding component"/>
    <property type="match status" value="1"/>
</dbReference>
<name>A0A5B8L5Z0_9HYPH</name>
<dbReference type="KEGG" id="niy:FQ775_03985"/>
<dbReference type="AlphaFoldDB" id="A0A5B8L5Z0"/>
<dbReference type="InterPro" id="IPR003593">
    <property type="entry name" value="AAA+_ATPase"/>
</dbReference>